<reference evidence="4" key="1">
    <citation type="submission" date="2016-10" db="EMBL/GenBank/DDBJ databases">
        <authorList>
            <person name="Varghese N."/>
            <person name="Submissions S."/>
        </authorList>
    </citation>
    <scope>NUCLEOTIDE SEQUENCE [LARGE SCALE GENOMIC DNA]</scope>
    <source>
        <strain evidence="4">CGMCC 1.7738</strain>
    </source>
</reference>
<evidence type="ECO:0000313" key="3">
    <source>
        <dbReference type="EMBL" id="SFL12539.1"/>
    </source>
</evidence>
<organism evidence="3 4">
    <name type="scientific">Halogranum rubrum</name>
    <dbReference type="NCBI Taxonomy" id="553466"/>
    <lineage>
        <taxon>Archaea</taxon>
        <taxon>Methanobacteriati</taxon>
        <taxon>Methanobacteriota</taxon>
        <taxon>Stenosarchaea group</taxon>
        <taxon>Halobacteria</taxon>
        <taxon>Halobacteriales</taxon>
        <taxon>Haloferacaceae</taxon>
    </lineage>
</organism>
<dbReference type="EMBL" id="FOTC01000002">
    <property type="protein sequence ID" value="SFL12539.1"/>
    <property type="molecule type" value="Genomic_DNA"/>
</dbReference>
<dbReference type="Gene3D" id="3.40.50.1820">
    <property type="entry name" value="alpha/beta hydrolase"/>
    <property type="match status" value="1"/>
</dbReference>
<dbReference type="RefSeq" id="WP_089869855.1">
    <property type="nucleotide sequence ID" value="NZ_FOTC01000002.1"/>
</dbReference>
<dbReference type="InterPro" id="IPR029058">
    <property type="entry name" value="AB_hydrolase_fold"/>
</dbReference>
<evidence type="ECO:0000259" key="2">
    <source>
        <dbReference type="Pfam" id="PF00561"/>
    </source>
</evidence>
<dbReference type="InterPro" id="IPR000639">
    <property type="entry name" value="Epox_hydrolase-like"/>
</dbReference>
<feature type="domain" description="AB hydrolase-1" evidence="2">
    <location>
        <begin position="21"/>
        <end position="256"/>
    </location>
</feature>
<dbReference type="Pfam" id="PF00561">
    <property type="entry name" value="Abhydrolase_1"/>
    <property type="match status" value="1"/>
</dbReference>
<protein>
    <submittedName>
        <fullName evidence="3">Pimeloyl-ACP methyl ester carboxylesterase</fullName>
    </submittedName>
</protein>
<sequence length="287" mass="31850">MPTVQTNGIETYYEEHGAGQTVVFVHAALLDHSMWDEQVAALEDDYRTVVYDVRGHGRTGGSALDEYSVDLYAADLHELIVALQLDHPVLCGLSLGGLIAQTYAASYPDRIAGVVLADTFTPPILTRGEWFLRRIVLNALTLPVRLVGFERIEKANVWVTERFFSGVGGDYERIERLREDGPSIDTDEFVKIVRSMTRFHELTVDLTRISVPTLVLYGENELPFVKRHAAEIAAHVPDVAVREIPEAGHASNLDRPDEFTAAVRTALTRARPIEKSPPLDEETDSGA</sequence>
<name>A0A1I4F4Q9_9EURY</name>
<dbReference type="PANTHER" id="PTHR43798">
    <property type="entry name" value="MONOACYLGLYCEROL LIPASE"/>
    <property type="match status" value="1"/>
</dbReference>
<dbReference type="AlphaFoldDB" id="A0A1I4F4Q9"/>
<dbReference type="PRINTS" id="PR00111">
    <property type="entry name" value="ABHYDROLASE"/>
</dbReference>
<dbReference type="PRINTS" id="PR00412">
    <property type="entry name" value="EPOXHYDRLASE"/>
</dbReference>
<proteinExistence type="predicted"/>
<evidence type="ECO:0000256" key="1">
    <source>
        <dbReference type="SAM" id="MobiDB-lite"/>
    </source>
</evidence>
<dbReference type="STRING" id="553466.SAMN04487950_2606"/>
<dbReference type="GO" id="GO:0003824">
    <property type="term" value="F:catalytic activity"/>
    <property type="evidence" value="ECO:0007669"/>
    <property type="project" value="InterPro"/>
</dbReference>
<keyword evidence="4" id="KW-1185">Reference proteome</keyword>
<dbReference type="InterPro" id="IPR050266">
    <property type="entry name" value="AB_hydrolase_sf"/>
</dbReference>
<dbReference type="InterPro" id="IPR000073">
    <property type="entry name" value="AB_hydrolase_1"/>
</dbReference>
<accession>A0A1I4F4Q9</accession>
<gene>
    <name evidence="3" type="ORF">SAMN04487950_2606</name>
</gene>
<dbReference type="Proteomes" id="UP000199607">
    <property type="component" value="Unassembled WGS sequence"/>
</dbReference>
<feature type="region of interest" description="Disordered" evidence="1">
    <location>
        <begin position="267"/>
        <end position="287"/>
    </location>
</feature>
<evidence type="ECO:0000313" key="4">
    <source>
        <dbReference type="Proteomes" id="UP000199607"/>
    </source>
</evidence>
<dbReference type="SUPFAM" id="SSF53474">
    <property type="entry name" value="alpha/beta-Hydrolases"/>
    <property type="match status" value="1"/>
</dbReference>